<dbReference type="EMBL" id="CP118083">
    <property type="protein sequence ID" value="WEB55980.1"/>
    <property type="molecule type" value="Genomic_DNA"/>
</dbReference>
<gene>
    <name evidence="1" type="ORF">PUW55_09300</name>
</gene>
<proteinExistence type="predicted"/>
<evidence type="ECO:0000313" key="1">
    <source>
        <dbReference type="EMBL" id="WEB55980.1"/>
    </source>
</evidence>
<protein>
    <submittedName>
        <fullName evidence="1">Uncharacterized protein</fullName>
    </submittedName>
</protein>
<dbReference type="Proteomes" id="UP001219009">
    <property type="component" value="Chromosome"/>
</dbReference>
<evidence type="ECO:0000313" key="2">
    <source>
        <dbReference type="Proteomes" id="UP001219009"/>
    </source>
</evidence>
<organism evidence="1 2">
    <name type="scientific">Bifidobacterium breve</name>
    <dbReference type="NCBI Taxonomy" id="1685"/>
    <lineage>
        <taxon>Bacteria</taxon>
        <taxon>Bacillati</taxon>
        <taxon>Actinomycetota</taxon>
        <taxon>Actinomycetes</taxon>
        <taxon>Bifidobacteriales</taxon>
        <taxon>Bifidobacteriaceae</taxon>
        <taxon>Bifidobacterium</taxon>
    </lineage>
</organism>
<reference evidence="1" key="1">
    <citation type="submission" date="2023-02" db="EMBL/GenBank/DDBJ databases">
        <authorList>
            <person name="Whidbey C."/>
        </authorList>
    </citation>
    <scope>NUCLEOTIDE SEQUENCE</scope>
    <source>
        <strain evidence="1">VSI11</strain>
    </source>
</reference>
<name>A0AAX3NQX2_BIFBR</name>
<accession>A0AAX3NQX2</accession>
<dbReference type="AlphaFoldDB" id="A0AAX3NQX2"/>
<sequence length="58" mass="6709">MPVPLSMMDTCALFPVTCNSTLIRPFRPTNLFIKREAFSLHFDLLMVKLGRQQNIARQ</sequence>
<dbReference type="RefSeq" id="WP_179105894.1">
    <property type="nucleotide sequence ID" value="NZ_BAABSL010000001.1"/>
</dbReference>